<dbReference type="Pfam" id="PF15631">
    <property type="entry name" value="Imm-NTF2-2"/>
    <property type="match status" value="1"/>
</dbReference>
<proteinExistence type="predicted"/>
<evidence type="ECO:0000313" key="2">
    <source>
        <dbReference type="EMBL" id="MTH46191.1"/>
    </source>
</evidence>
<keyword evidence="3" id="KW-1185">Reference proteome</keyword>
<dbReference type="EMBL" id="WMJZ01000008">
    <property type="protein sequence ID" value="MTH46191.1"/>
    <property type="molecule type" value="Genomic_DNA"/>
</dbReference>
<comment type="caution">
    <text evidence="2">The sequence shown here is derived from an EMBL/GenBank/DDBJ whole genome shotgun (WGS) entry which is preliminary data.</text>
</comment>
<gene>
    <name evidence="2" type="ORF">GJV78_07985</name>
</gene>
<protein>
    <recommendedName>
        <fullName evidence="1">NTF2 fold domain-containing protein</fullName>
    </recommendedName>
</protein>
<accession>A0A6L6IH93</accession>
<organism evidence="2 3">
    <name type="scientific">Intestinirhabdus alba</name>
    <dbReference type="NCBI Taxonomy" id="2899544"/>
    <lineage>
        <taxon>Bacteria</taxon>
        <taxon>Pseudomonadati</taxon>
        <taxon>Pseudomonadota</taxon>
        <taxon>Gammaproteobacteria</taxon>
        <taxon>Enterobacterales</taxon>
        <taxon>Enterobacteriaceae</taxon>
        <taxon>Intestinirhabdus</taxon>
    </lineage>
</organism>
<feature type="domain" description="NTF2 fold" evidence="1">
    <location>
        <begin position="35"/>
        <end position="100"/>
    </location>
</feature>
<reference evidence="2 3" key="1">
    <citation type="submission" date="2019-11" db="EMBL/GenBank/DDBJ databases">
        <title>Escherichia alba sp. nov. isolated from the gut of plastic-eating superworms Zophobas atratus.</title>
        <authorList>
            <person name="Yang Y."/>
        </authorList>
    </citation>
    <scope>NUCLEOTIDE SEQUENCE [LARGE SCALE GENOMIC DNA]</scope>
    <source>
        <strain evidence="3">BIT-B35</strain>
    </source>
</reference>
<sequence>MLHKNGGLLLFLTGLCWLPQSQAGEAGGRVTDPAMASALADRHVSAVYDEETARRQRPWQIKDNGDAWILIGRPPEALGGNITIEIAKRDGAVIQLSHSK</sequence>
<name>A0A6L6IH93_9ENTR</name>
<dbReference type="InterPro" id="IPR028921">
    <property type="entry name" value="NTF2_fold_dom"/>
</dbReference>
<dbReference type="RefSeq" id="WP_155107823.1">
    <property type="nucleotide sequence ID" value="NZ_WMJZ01000008.1"/>
</dbReference>
<dbReference type="AlphaFoldDB" id="A0A6L6IH93"/>
<evidence type="ECO:0000259" key="1">
    <source>
        <dbReference type="Pfam" id="PF15631"/>
    </source>
</evidence>
<dbReference type="Proteomes" id="UP000477739">
    <property type="component" value="Unassembled WGS sequence"/>
</dbReference>
<evidence type="ECO:0000313" key="3">
    <source>
        <dbReference type="Proteomes" id="UP000477739"/>
    </source>
</evidence>